<organism evidence="1 2">
    <name type="scientific">Candidatus Desulfosporosinus infrequens</name>
    <dbReference type="NCBI Taxonomy" id="2043169"/>
    <lineage>
        <taxon>Bacteria</taxon>
        <taxon>Bacillati</taxon>
        <taxon>Bacillota</taxon>
        <taxon>Clostridia</taxon>
        <taxon>Eubacteriales</taxon>
        <taxon>Desulfitobacteriaceae</taxon>
        <taxon>Desulfosporosinus</taxon>
    </lineage>
</organism>
<accession>A0A2U3LBP6</accession>
<gene>
    <name evidence="1" type="ORF">SBF1_4470002</name>
</gene>
<protein>
    <submittedName>
        <fullName evidence="1">Uncharacterized protein</fullName>
    </submittedName>
</protein>
<dbReference type="EMBL" id="OMOF01000387">
    <property type="protein sequence ID" value="SPF49312.1"/>
    <property type="molecule type" value="Genomic_DNA"/>
</dbReference>
<dbReference type="Proteomes" id="UP000238916">
    <property type="component" value="Unassembled WGS sequence"/>
</dbReference>
<dbReference type="AlphaFoldDB" id="A0A2U3LBP6"/>
<evidence type="ECO:0000313" key="2">
    <source>
        <dbReference type="Proteomes" id="UP000238916"/>
    </source>
</evidence>
<name>A0A2U3LBP6_9FIRM</name>
<reference evidence="2" key="1">
    <citation type="submission" date="2018-02" db="EMBL/GenBank/DDBJ databases">
        <authorList>
            <person name="Hausmann B."/>
        </authorList>
    </citation>
    <scope>NUCLEOTIDE SEQUENCE [LARGE SCALE GENOMIC DNA]</scope>
    <source>
        <strain evidence="2">Peat soil MAG SbF1</strain>
    </source>
</reference>
<evidence type="ECO:0000313" key="1">
    <source>
        <dbReference type="EMBL" id="SPF49312.1"/>
    </source>
</evidence>
<proteinExistence type="predicted"/>
<sequence length="44" mass="5354">MQLLNYYKNKFNPIFHILDHLETYQIFLEIIMKKVKILVCVQNG</sequence>